<organism evidence="1 2">
    <name type="scientific">Trichothecium roseum</name>
    <dbReference type="NCBI Taxonomy" id="47278"/>
    <lineage>
        <taxon>Eukaryota</taxon>
        <taxon>Fungi</taxon>
        <taxon>Dikarya</taxon>
        <taxon>Ascomycota</taxon>
        <taxon>Pezizomycotina</taxon>
        <taxon>Sordariomycetes</taxon>
        <taxon>Hypocreomycetidae</taxon>
        <taxon>Hypocreales</taxon>
        <taxon>Hypocreales incertae sedis</taxon>
        <taxon>Trichothecium</taxon>
    </lineage>
</organism>
<comment type="caution">
    <text evidence="1">The sequence shown here is derived from an EMBL/GenBank/DDBJ whole genome shotgun (WGS) entry which is preliminary data.</text>
</comment>
<sequence length="354" mass="37471">MGLSGLIPLLEDEISDPDQETFELFARDLPGQDLGFVDRAAAEVAVTVRGREYAVRQSPGVLGSDRAGGTTGAVLWRIAPLFADHISDPSSPLSAALFPSPLDDDDHDNDDGDGDDGRRRRRGPVSVLELGCGISPLTALALRGRTSSYVLTDQAYVQKLVQENIAANTSSSSPVTKGGGGKNSKKSTRKSSSKSAAGEGGGTGAGGAGREGTIRFATLDWETDVPTPEAHGTPDVVLATDCVYNYALVRPLVQTCAETCRLRRRATSFTTSTTTTTTITATTTTTAQEGGGEGDLDDECVCLVAQQLRSHDVFAEWLAEFHRSFRVWRVPDGMMSPGLRAGAGFVAHLGVLRR</sequence>
<dbReference type="EMBL" id="CM047947">
    <property type="protein sequence ID" value="KAI9897010.1"/>
    <property type="molecule type" value="Genomic_DNA"/>
</dbReference>
<dbReference type="Proteomes" id="UP001163324">
    <property type="component" value="Chromosome 8"/>
</dbReference>
<protein>
    <submittedName>
        <fullName evidence="1">Uncharacterized protein</fullName>
    </submittedName>
</protein>
<reference evidence="1" key="1">
    <citation type="submission" date="2022-10" db="EMBL/GenBank/DDBJ databases">
        <title>Complete Genome of Trichothecium roseum strain YXFP-22015, a Plant Pathogen Isolated from Citrus.</title>
        <authorList>
            <person name="Wang Y."/>
            <person name="Zhu L."/>
        </authorList>
    </citation>
    <scope>NUCLEOTIDE SEQUENCE</scope>
    <source>
        <strain evidence="1">YXFP-22015</strain>
    </source>
</reference>
<accession>A0ACC0USF8</accession>
<evidence type="ECO:0000313" key="1">
    <source>
        <dbReference type="EMBL" id="KAI9897010.1"/>
    </source>
</evidence>
<gene>
    <name evidence="1" type="ORF">N3K66_008032</name>
</gene>
<evidence type="ECO:0000313" key="2">
    <source>
        <dbReference type="Proteomes" id="UP001163324"/>
    </source>
</evidence>
<proteinExistence type="predicted"/>
<name>A0ACC0USF8_9HYPO</name>
<keyword evidence="2" id="KW-1185">Reference proteome</keyword>